<dbReference type="AlphaFoldDB" id="A0AAJ3DJ04"/>
<proteinExistence type="inferred from homology"/>
<evidence type="ECO:0000259" key="5">
    <source>
        <dbReference type="Pfam" id="PF04542"/>
    </source>
</evidence>
<dbReference type="PANTHER" id="PTHR47756">
    <property type="entry name" value="BLL6612 PROTEIN-RELATED"/>
    <property type="match status" value="1"/>
</dbReference>
<keyword evidence="10" id="KW-1185">Reference proteome</keyword>
<dbReference type="Proteomes" id="UP000402241">
    <property type="component" value="Chromosome"/>
</dbReference>
<dbReference type="Gene3D" id="1.10.1740.10">
    <property type="match status" value="1"/>
</dbReference>
<dbReference type="InterPro" id="IPR013324">
    <property type="entry name" value="RNA_pol_sigma_r3/r4-like"/>
</dbReference>
<sequence length="396" mass="42739">MLAATARVAGDLDVAEECVQDAYLAALAAWARDGVPDKPGAWLTATAKRKALDVLRREKVFRTKMPLLVEPAEAETTDEPAGDDAVPDDRLRLVFTCCHPALAREAQVALTLRLVCGVATGDIARAFLVSETTMAARVTRAKKKIAAARIPYRVPEAAELPERLDAVLTVIHLLFTTGHTAPTGAGLVRADLVDRAVHLTRMLLALMPDEPEVRGLLALLLLTDARRATRTDDSGRLLVLEEQDRSRWDRAAIAEGNQLVLGAFRTGRVGRYALQAAIASLHAVAPDYAATDWPQVVRLYDELLKRWPSPVVALNRAVAVSMVDGPAAALADVDLLAADPHLAGYHYLPAVRADLLRRLDRPAEAADAYGAALDLVDNEAERAFLTARLTEVSEAG</sequence>
<reference evidence="9 10" key="1">
    <citation type="submission" date="2019-10" db="EMBL/GenBank/DDBJ databases">
        <title>Genome Sequence of Micromonospora terminaliae DSM 101760.</title>
        <authorList>
            <person name="Guo L."/>
        </authorList>
    </citation>
    <scope>NUCLEOTIDE SEQUENCE [LARGE SCALE GENOMIC DNA]</scope>
    <source>
        <strain evidence="9 10">DSM 101760</strain>
    </source>
</reference>
<evidence type="ECO:0000313" key="8">
    <source>
        <dbReference type="EMBL" id="NES28337.1"/>
    </source>
</evidence>
<evidence type="ECO:0000256" key="1">
    <source>
        <dbReference type="ARBA" id="ARBA00010641"/>
    </source>
</evidence>
<dbReference type="SUPFAM" id="SSF88659">
    <property type="entry name" value="Sigma3 and sigma4 domains of RNA polymerase sigma factors"/>
    <property type="match status" value="1"/>
</dbReference>
<dbReference type="InterPro" id="IPR007627">
    <property type="entry name" value="RNA_pol_sigma70_r2"/>
</dbReference>
<evidence type="ECO:0000313" key="11">
    <source>
        <dbReference type="Proteomes" id="UP000477779"/>
    </source>
</evidence>
<comment type="similarity">
    <text evidence="1">Belongs to the sigma-70 factor family. ECF subfamily.</text>
</comment>
<feature type="domain" description="RNA polymerase sigma-70 region 2" evidence="5">
    <location>
        <begin position="7"/>
        <end position="59"/>
    </location>
</feature>
<evidence type="ECO:0000256" key="3">
    <source>
        <dbReference type="ARBA" id="ARBA00023082"/>
    </source>
</evidence>
<dbReference type="Pfam" id="PF08281">
    <property type="entry name" value="Sigma70_r4_2"/>
    <property type="match status" value="1"/>
</dbReference>
<evidence type="ECO:0000256" key="2">
    <source>
        <dbReference type="ARBA" id="ARBA00023015"/>
    </source>
</evidence>
<dbReference type="Pfam" id="PF20239">
    <property type="entry name" value="DUF6596"/>
    <property type="match status" value="1"/>
</dbReference>
<dbReference type="InterPro" id="IPR013249">
    <property type="entry name" value="RNA_pol_sigma70_r4_t2"/>
</dbReference>
<dbReference type="InterPro" id="IPR046531">
    <property type="entry name" value="DUF6596"/>
</dbReference>
<protein>
    <submittedName>
        <fullName evidence="8">RNA polymerase sigma factor</fullName>
    </submittedName>
</protein>
<dbReference type="PANTHER" id="PTHR47756:SF2">
    <property type="entry name" value="BLL6612 PROTEIN"/>
    <property type="match status" value="1"/>
</dbReference>
<keyword evidence="4" id="KW-0804">Transcription</keyword>
<dbReference type="InterPro" id="IPR013325">
    <property type="entry name" value="RNA_pol_sigma_r2"/>
</dbReference>
<gene>
    <name evidence="8" type="ORF">G3561_12380</name>
    <name evidence="9" type="ORF">GCE86_01985</name>
</gene>
<organism evidence="8 11">
    <name type="scientific">Micromonospora terminaliae</name>
    <dbReference type="NCBI Taxonomy" id="1914461"/>
    <lineage>
        <taxon>Bacteria</taxon>
        <taxon>Bacillati</taxon>
        <taxon>Actinomycetota</taxon>
        <taxon>Actinomycetes</taxon>
        <taxon>Micromonosporales</taxon>
        <taxon>Micromonosporaceae</taxon>
        <taxon>Micromonospora</taxon>
    </lineage>
</organism>
<evidence type="ECO:0000259" key="6">
    <source>
        <dbReference type="Pfam" id="PF08281"/>
    </source>
</evidence>
<dbReference type="GO" id="GO:0006352">
    <property type="term" value="P:DNA-templated transcription initiation"/>
    <property type="evidence" value="ECO:0007669"/>
    <property type="project" value="InterPro"/>
</dbReference>
<dbReference type="EMBL" id="CP045309">
    <property type="protein sequence ID" value="QGL51178.1"/>
    <property type="molecule type" value="Genomic_DNA"/>
</dbReference>
<dbReference type="GO" id="GO:0003677">
    <property type="term" value="F:DNA binding"/>
    <property type="evidence" value="ECO:0007669"/>
    <property type="project" value="InterPro"/>
</dbReference>
<name>A0AAJ3DJ04_9ACTN</name>
<dbReference type="GO" id="GO:0016987">
    <property type="term" value="F:sigma factor activity"/>
    <property type="evidence" value="ECO:0007669"/>
    <property type="project" value="UniProtKB-KW"/>
</dbReference>
<evidence type="ECO:0000256" key="4">
    <source>
        <dbReference type="ARBA" id="ARBA00023163"/>
    </source>
</evidence>
<dbReference type="SUPFAM" id="SSF88946">
    <property type="entry name" value="Sigma2 domain of RNA polymerase sigma factors"/>
    <property type="match status" value="1"/>
</dbReference>
<dbReference type="Proteomes" id="UP000477779">
    <property type="component" value="Unassembled WGS sequence"/>
</dbReference>
<reference evidence="8 11" key="2">
    <citation type="submission" date="2020-02" db="EMBL/GenBank/DDBJ databases">
        <title>WGS of Micromonospora spp. isolated from hot spring.</title>
        <authorList>
            <person name="Thawai C."/>
        </authorList>
    </citation>
    <scope>NUCLEOTIDE SEQUENCE [LARGE SCALE GENOMIC DNA]</scope>
    <source>
        <strain evidence="8 11">TMS7</strain>
    </source>
</reference>
<evidence type="ECO:0000259" key="7">
    <source>
        <dbReference type="Pfam" id="PF20239"/>
    </source>
</evidence>
<feature type="domain" description="RNA polymerase sigma factor 70 region 4 type 2" evidence="6">
    <location>
        <begin position="95"/>
        <end position="145"/>
    </location>
</feature>
<accession>A0AAJ3DJ04</accession>
<keyword evidence="2" id="KW-0805">Transcription regulation</keyword>
<dbReference type="RefSeq" id="WP_154230291.1">
    <property type="nucleotide sequence ID" value="NZ_CP045309.1"/>
</dbReference>
<dbReference type="Pfam" id="PF04542">
    <property type="entry name" value="Sigma70_r2"/>
    <property type="match status" value="1"/>
</dbReference>
<feature type="domain" description="DUF6596" evidence="7">
    <location>
        <begin position="163"/>
        <end position="260"/>
    </location>
</feature>
<evidence type="ECO:0000313" key="9">
    <source>
        <dbReference type="EMBL" id="QGL51178.1"/>
    </source>
</evidence>
<evidence type="ECO:0000313" key="10">
    <source>
        <dbReference type="Proteomes" id="UP000402241"/>
    </source>
</evidence>
<keyword evidence="3" id="KW-0731">Sigma factor</keyword>
<dbReference type="EMBL" id="JAAHBZ010000004">
    <property type="protein sequence ID" value="NES28337.1"/>
    <property type="molecule type" value="Genomic_DNA"/>
</dbReference>